<evidence type="ECO:0000313" key="1">
    <source>
        <dbReference type="EMBL" id="KAG8501386.1"/>
    </source>
</evidence>
<protein>
    <submittedName>
        <fullName evidence="1">Uncharacterized protein</fullName>
    </submittedName>
</protein>
<name>A0A8J5Z7G9_9ROSI</name>
<dbReference type="Proteomes" id="UP000701853">
    <property type="component" value="Chromosome 2"/>
</dbReference>
<proteinExistence type="predicted"/>
<dbReference type="EMBL" id="JAHUZN010000002">
    <property type="protein sequence ID" value="KAG8501386.1"/>
    <property type="molecule type" value="Genomic_DNA"/>
</dbReference>
<sequence length="11" mass="1140">MQGGCSRVVFG</sequence>
<organism evidence="1 2">
    <name type="scientific">Gossypium anomalum</name>
    <dbReference type="NCBI Taxonomy" id="47600"/>
    <lineage>
        <taxon>Eukaryota</taxon>
        <taxon>Viridiplantae</taxon>
        <taxon>Streptophyta</taxon>
        <taxon>Embryophyta</taxon>
        <taxon>Tracheophyta</taxon>
        <taxon>Spermatophyta</taxon>
        <taxon>Magnoliopsida</taxon>
        <taxon>eudicotyledons</taxon>
        <taxon>Gunneridae</taxon>
        <taxon>Pentapetalae</taxon>
        <taxon>rosids</taxon>
        <taxon>malvids</taxon>
        <taxon>Malvales</taxon>
        <taxon>Malvaceae</taxon>
        <taxon>Malvoideae</taxon>
        <taxon>Gossypium</taxon>
    </lineage>
</organism>
<reference evidence="1 2" key="1">
    <citation type="journal article" date="2021" name="bioRxiv">
        <title>The Gossypium anomalum genome as a resource for cotton improvement and evolutionary analysis of hybrid incompatibility.</title>
        <authorList>
            <person name="Grover C.E."/>
            <person name="Yuan D."/>
            <person name="Arick M.A."/>
            <person name="Miller E.R."/>
            <person name="Hu G."/>
            <person name="Peterson D.G."/>
            <person name="Wendel J.F."/>
            <person name="Udall J.A."/>
        </authorList>
    </citation>
    <scope>NUCLEOTIDE SEQUENCE [LARGE SCALE GENOMIC DNA]</scope>
    <source>
        <strain evidence="1">JFW-Udall</strain>
        <tissue evidence="1">Leaf</tissue>
    </source>
</reference>
<evidence type="ECO:0000313" key="2">
    <source>
        <dbReference type="Proteomes" id="UP000701853"/>
    </source>
</evidence>
<gene>
    <name evidence="1" type="ORF">CXB51_003463</name>
</gene>
<keyword evidence="2" id="KW-1185">Reference proteome</keyword>
<accession>A0A8J5Z7G9</accession>
<comment type="caution">
    <text evidence="1">The sequence shown here is derived from an EMBL/GenBank/DDBJ whole genome shotgun (WGS) entry which is preliminary data.</text>
</comment>